<gene>
    <name evidence="4" type="ORF">HK103_003094</name>
</gene>
<keyword evidence="1" id="KW-0853">WD repeat</keyword>
<dbReference type="EMBL" id="JADGKB010000022">
    <property type="protein sequence ID" value="KAJ3258953.1"/>
    <property type="molecule type" value="Genomic_DNA"/>
</dbReference>
<evidence type="ECO:0000256" key="1">
    <source>
        <dbReference type="PROSITE-ProRule" id="PRU00221"/>
    </source>
</evidence>
<evidence type="ECO:0000256" key="2">
    <source>
        <dbReference type="SAM" id="Coils"/>
    </source>
</evidence>
<reference evidence="4" key="1">
    <citation type="submission" date="2020-05" db="EMBL/GenBank/DDBJ databases">
        <title>Phylogenomic resolution of chytrid fungi.</title>
        <authorList>
            <person name="Stajich J.E."/>
            <person name="Amses K."/>
            <person name="Simmons R."/>
            <person name="Seto K."/>
            <person name="Myers J."/>
            <person name="Bonds A."/>
            <person name="Quandt C.A."/>
            <person name="Barry K."/>
            <person name="Liu P."/>
            <person name="Grigoriev I."/>
            <person name="Longcore J.E."/>
            <person name="James T.Y."/>
        </authorList>
    </citation>
    <scope>NUCLEOTIDE SEQUENCE</scope>
    <source>
        <strain evidence="4">PLAUS21</strain>
    </source>
</reference>
<feature type="repeat" description="WD" evidence="1">
    <location>
        <begin position="459"/>
        <end position="500"/>
    </location>
</feature>
<feature type="compositionally biased region" description="Polar residues" evidence="3">
    <location>
        <begin position="19"/>
        <end position="30"/>
    </location>
</feature>
<dbReference type="PANTHER" id="PTHR45532">
    <property type="entry name" value="WD REPEAT-CONTAINING PROTEIN 97"/>
    <property type="match status" value="1"/>
</dbReference>
<accession>A0AAD5UIB3</accession>
<keyword evidence="2" id="KW-0175">Coiled coil</keyword>
<evidence type="ECO:0000313" key="4">
    <source>
        <dbReference type="EMBL" id="KAJ3258953.1"/>
    </source>
</evidence>
<organism evidence="4 5">
    <name type="scientific">Boothiomyces macroporosus</name>
    <dbReference type="NCBI Taxonomy" id="261099"/>
    <lineage>
        <taxon>Eukaryota</taxon>
        <taxon>Fungi</taxon>
        <taxon>Fungi incertae sedis</taxon>
        <taxon>Chytridiomycota</taxon>
        <taxon>Chytridiomycota incertae sedis</taxon>
        <taxon>Chytridiomycetes</taxon>
        <taxon>Rhizophydiales</taxon>
        <taxon>Terramycetaceae</taxon>
        <taxon>Boothiomyces</taxon>
    </lineage>
</organism>
<dbReference type="InterPro" id="IPR001680">
    <property type="entry name" value="WD40_rpt"/>
</dbReference>
<dbReference type="SMART" id="SM00320">
    <property type="entry name" value="WD40"/>
    <property type="match status" value="5"/>
</dbReference>
<feature type="coiled-coil region" evidence="2">
    <location>
        <begin position="1472"/>
        <end position="1546"/>
    </location>
</feature>
<sequence>MISRNSRPNSTERPKSGASRCSKNSNSTIGSRPHTAKGRFKVDFQLDTGMELQVEKDLTRTNTSYSSLFTDTSDKEMHYTITDSEGATIELTAKESLYLSNSLRVRHQAQQKKLKGLIHAGIAPTRFNLNRVSVGKYVTRLAIHHKWKSQRAKLNWQKLRATVVSAAAHEIHEFSGEQDDEEDGAVPYQQCLMQGLKCQQILRRPQQITTLCHHLKIPTHFQDGSFGHENEVEYERRDFKELLDDEEEDLFADKAAPSRNKSYSIATLDTNRYMTIWDINNPEPKLSIKMHDNFSNITFLSRYFLYAGLSNQKTVKFFTSKLEITSLLRTSHLIISIHYDPVSNLLIAVGTDIVTVWDLEATVTRGALCIQPTLRYSFVPIPENPSKWIDMIHFEGKQGQLYVVIKTDIYIYSLHTGELLHHLKNVHSRKITSISYHEEYQYLLVGSVDGTIKAAVHTFVAHAKQVVAITVFPNSPLVASCGLDHTIRLYNLKYFKEINSLHLKDLPIDMQRIDDVTLYIRTRTTIEIWVTNQFNVNFTSMSSNISRLIYVPQMDNKFSRIIARTADGVNRILSPVNGRTITANLPLLETDTVRDVAYYSLVDRLFVLLEGGEIWVFRTDQNPCTIVDVWDSSETSILELKLGIENCLFLIVCYGTFSTADQAICPNSLKDFGILLGGTKNGHVLVFGHGGKIIDRYQLHFGGFTQMEYDPINHSLITGGLDEHIRISTIKPLDPNLIQIRIDIQINFIPRILCNMGNIICTTSDDATIHMFEYNLKRQEWRILTGHAKSYDHTQIVTSICCSHALGVFMSISNDNSLRIWNHQNKMLREIHFQEPINGLCLANERADLLIGMENRIDVVKSSAYLPPAYLNSRPELSKDKGEATLAFDDSLIPFTRGHKKSANEREKTTFDKTNPLEVFIEINLKWFEKVSNTRRKGVFQSTQTLNISAEPAEDELEVFLLNIESTVREKLHKRHTEEMERQMKIQNELNAKLVQSSEKEAVLPLQELQEMLLIKKVVKEPEDEEDSDDEFKDIKPNMKLNIAPDGIVPNSKVGKEVHKWLKDHGKLDQSQFAIHAFRKKKPKEKKKKVEDKTNKSNEYKNRLKELMQKMVEEEEIEEEAKKEEVEEEVVKEEVEITKLRLGTPNQLKHVELAPIEKEIKEVFIPETIERLMNYEWYPEDLKNSGSPDELFPILASIFNKIPTSKRSEYMQFIKWMASEYGYQNTGGIFEFFCSILAVPKVSDSEDMRCRVQIIELLVQLNCEDVNFFIALLPHVLSLYDSLKSVGITCIELPFIQQKLEAIYEESKQVEMNNQVFGTESGENPLRTLILEFLQDNLKRYLMNSVSDPQIATQIQKLSIFGGEPKTLGDEKKRKKKKKQELATLTIEYDPSIPYTLPERNYLKEDASNFQIKAMQVQSAVFEMRTKDYGTQLDLKHYPQLNLPLIGLHSNGDPITILKNPTIVDYVNGINYILYEEELRIKEEKRLREEKEAARKVREEADAKAARERAEEIEKRARLAAERQALEDERKERLRLLKEAKEAALAKSQIPARRLKFSEMSTRGIGKTHQSCCHHSREVLDVTLRHLPEYTGQPKYVGFINSSLSIHLKTINKSMPLEQVRLEPFEEPRSMVVIKQQKNYKRKQRNIHTSTSAQDSSYELDYIRGTIDNHRPQSTPTGKSILKTPQEIRFQPGRKYFIPGLSIVNEGK</sequence>
<evidence type="ECO:0000256" key="3">
    <source>
        <dbReference type="SAM" id="MobiDB-lite"/>
    </source>
</evidence>
<dbReference type="InterPro" id="IPR036322">
    <property type="entry name" value="WD40_repeat_dom_sf"/>
</dbReference>
<dbReference type="SUPFAM" id="SSF50978">
    <property type="entry name" value="WD40 repeat-like"/>
    <property type="match status" value="2"/>
</dbReference>
<dbReference type="Proteomes" id="UP001210925">
    <property type="component" value="Unassembled WGS sequence"/>
</dbReference>
<protein>
    <submittedName>
        <fullName evidence="4">Uncharacterized protein</fullName>
    </submittedName>
</protein>
<dbReference type="Gene3D" id="2.130.10.10">
    <property type="entry name" value="YVTN repeat-like/Quinoprotein amine dehydrogenase"/>
    <property type="match status" value="3"/>
</dbReference>
<feature type="region of interest" description="Disordered" evidence="3">
    <location>
        <begin position="1"/>
        <end position="36"/>
    </location>
</feature>
<feature type="repeat" description="WD" evidence="1">
    <location>
        <begin position="790"/>
        <end position="822"/>
    </location>
</feature>
<name>A0AAD5UIB3_9FUNG</name>
<feature type="coiled-coil region" evidence="2">
    <location>
        <begin position="1090"/>
        <end position="1143"/>
    </location>
</feature>
<dbReference type="PANTHER" id="PTHR45532:SF1">
    <property type="entry name" value="WD REPEAT-CONTAINING PROTEIN 97"/>
    <property type="match status" value="1"/>
</dbReference>
<dbReference type="PROSITE" id="PS50082">
    <property type="entry name" value="WD_REPEATS_2"/>
    <property type="match status" value="2"/>
</dbReference>
<proteinExistence type="predicted"/>
<comment type="caution">
    <text evidence="4">The sequence shown here is derived from an EMBL/GenBank/DDBJ whole genome shotgun (WGS) entry which is preliminary data.</text>
</comment>
<evidence type="ECO:0000313" key="5">
    <source>
        <dbReference type="Proteomes" id="UP001210925"/>
    </source>
</evidence>
<dbReference type="Pfam" id="PF00400">
    <property type="entry name" value="WD40"/>
    <property type="match status" value="2"/>
</dbReference>
<keyword evidence="5" id="KW-1185">Reference proteome</keyword>
<dbReference type="InterPro" id="IPR015943">
    <property type="entry name" value="WD40/YVTN_repeat-like_dom_sf"/>
</dbReference>